<feature type="transmembrane region" description="Helical" evidence="2">
    <location>
        <begin position="160"/>
        <end position="180"/>
    </location>
</feature>
<feature type="compositionally biased region" description="Polar residues" evidence="1">
    <location>
        <begin position="11"/>
        <end position="22"/>
    </location>
</feature>
<keyword evidence="2" id="KW-0812">Transmembrane</keyword>
<evidence type="ECO:0000256" key="1">
    <source>
        <dbReference type="SAM" id="MobiDB-lite"/>
    </source>
</evidence>
<feature type="compositionally biased region" description="Basic and acidic residues" evidence="1">
    <location>
        <begin position="1"/>
        <end position="10"/>
    </location>
</feature>
<feature type="region of interest" description="Disordered" evidence="1">
    <location>
        <begin position="1"/>
        <end position="22"/>
    </location>
</feature>
<keyword evidence="2" id="KW-0472">Membrane</keyword>
<keyword evidence="2" id="KW-1133">Transmembrane helix</keyword>
<comment type="caution">
    <text evidence="3">The sequence shown here is derived from an EMBL/GenBank/DDBJ whole genome shotgun (WGS) entry which is preliminary data.</text>
</comment>
<keyword evidence="4" id="KW-1185">Reference proteome</keyword>
<name>A0AAQ4EIS4_AMBAM</name>
<feature type="transmembrane region" description="Helical" evidence="2">
    <location>
        <begin position="187"/>
        <end position="208"/>
    </location>
</feature>
<evidence type="ECO:0000256" key="2">
    <source>
        <dbReference type="SAM" id="Phobius"/>
    </source>
</evidence>
<evidence type="ECO:0000313" key="3">
    <source>
        <dbReference type="EMBL" id="KAK8774511.1"/>
    </source>
</evidence>
<reference evidence="3 4" key="1">
    <citation type="journal article" date="2023" name="Arcadia Sci">
        <title>De novo assembly of a long-read Amblyomma americanum tick genome.</title>
        <authorList>
            <person name="Chou S."/>
            <person name="Poskanzer K.E."/>
            <person name="Rollins M."/>
            <person name="Thuy-Boun P.S."/>
        </authorList>
    </citation>
    <scope>NUCLEOTIDE SEQUENCE [LARGE SCALE GENOMIC DNA]</scope>
    <source>
        <strain evidence="3">F_SG_1</strain>
        <tissue evidence="3">Salivary glands</tissue>
    </source>
</reference>
<feature type="transmembrane region" description="Helical" evidence="2">
    <location>
        <begin position="413"/>
        <end position="437"/>
    </location>
</feature>
<proteinExistence type="predicted"/>
<dbReference type="Proteomes" id="UP001321473">
    <property type="component" value="Unassembled WGS sequence"/>
</dbReference>
<sequence length="468" mass="52599">MEVADSDRTTSEPNESVQESTNMSLTVYSQDCATSSQKTETTRKMWTLFNNSVVRVACYDPALINASRPCSYRSRIEHALRFFNATISISLLRSPRQAFSAFRRGNADVMWDVVAASPHTPFILSVTPAVLYSYETFYSSRGKVELVSLLNLVTEFKQSFYHVLAVLVSSMTVLGVANFVESRYSSISATLDSLMVLLASLFATSSPLPNTRRWFLSRRLVYGIWILVILPPSNYIKSELTSRLSFRPPPQSLDTLDKLEDALDAGAVSLCVVGGTATARDMRVNFTGNVLYAKLHSLYRTKGTKLETNGYGSCLTCARQEGHICLINRAPKWVVDMVAPGIVESVEPLRTMLGITPVRKNYPLAKAYRYLLRRTFETSLRIHNKQERINELCYGTIEMSSARSKHSEKIDEFRLIFSCFLNILGVATAVLATEILVGRCLHNNKRVSKFFRTASQRAHPKNMAPPWF</sequence>
<gene>
    <name evidence="3" type="ORF">V5799_010953</name>
</gene>
<organism evidence="3 4">
    <name type="scientific">Amblyomma americanum</name>
    <name type="common">Lone star tick</name>
    <dbReference type="NCBI Taxonomy" id="6943"/>
    <lineage>
        <taxon>Eukaryota</taxon>
        <taxon>Metazoa</taxon>
        <taxon>Ecdysozoa</taxon>
        <taxon>Arthropoda</taxon>
        <taxon>Chelicerata</taxon>
        <taxon>Arachnida</taxon>
        <taxon>Acari</taxon>
        <taxon>Parasitiformes</taxon>
        <taxon>Ixodida</taxon>
        <taxon>Ixodoidea</taxon>
        <taxon>Ixodidae</taxon>
        <taxon>Amblyomminae</taxon>
        <taxon>Amblyomma</taxon>
    </lineage>
</organism>
<dbReference type="AlphaFoldDB" id="A0AAQ4EIS4"/>
<protein>
    <submittedName>
        <fullName evidence="3">Uncharacterized protein</fullName>
    </submittedName>
</protein>
<accession>A0AAQ4EIS4</accession>
<dbReference type="EMBL" id="JARKHS020015352">
    <property type="protein sequence ID" value="KAK8774511.1"/>
    <property type="molecule type" value="Genomic_DNA"/>
</dbReference>
<evidence type="ECO:0000313" key="4">
    <source>
        <dbReference type="Proteomes" id="UP001321473"/>
    </source>
</evidence>